<proteinExistence type="predicted"/>
<protein>
    <submittedName>
        <fullName evidence="2">Uncharacterized conserved protein YdeI, YjbR/CyaY-like superfamily, DUF1801 family</fullName>
    </submittedName>
</protein>
<accession>A0ABY1QBG9</accession>
<dbReference type="EMBL" id="FXUG01000007">
    <property type="protein sequence ID" value="SMP61869.1"/>
    <property type="molecule type" value="Genomic_DNA"/>
</dbReference>
<feature type="region of interest" description="Disordered" evidence="1">
    <location>
        <begin position="1"/>
        <end position="50"/>
    </location>
</feature>
<reference evidence="2 3" key="1">
    <citation type="submission" date="2017-05" db="EMBL/GenBank/DDBJ databases">
        <authorList>
            <person name="Varghese N."/>
            <person name="Submissions S."/>
        </authorList>
    </citation>
    <scope>NUCLEOTIDE SEQUENCE [LARGE SCALE GENOMIC DNA]</scope>
    <source>
        <strain evidence="2 3">DSM 25457</strain>
    </source>
</reference>
<evidence type="ECO:0000256" key="1">
    <source>
        <dbReference type="SAM" id="MobiDB-lite"/>
    </source>
</evidence>
<dbReference type="Pfam" id="PF13376">
    <property type="entry name" value="OmdA"/>
    <property type="match status" value="1"/>
</dbReference>
<dbReference type="Proteomes" id="UP001158067">
    <property type="component" value="Unassembled WGS sequence"/>
</dbReference>
<organism evidence="2 3">
    <name type="scientific">Neorhodopirellula lusitana</name>
    <dbReference type="NCBI Taxonomy" id="445327"/>
    <lineage>
        <taxon>Bacteria</taxon>
        <taxon>Pseudomonadati</taxon>
        <taxon>Planctomycetota</taxon>
        <taxon>Planctomycetia</taxon>
        <taxon>Pirellulales</taxon>
        <taxon>Pirellulaceae</taxon>
        <taxon>Neorhodopirellula</taxon>
    </lineage>
</organism>
<gene>
    <name evidence="2" type="ORF">SAMN06265222_107178</name>
</gene>
<comment type="caution">
    <text evidence="2">The sequence shown here is derived from an EMBL/GenBank/DDBJ whole genome shotgun (WGS) entry which is preliminary data.</text>
</comment>
<keyword evidence="3" id="KW-1185">Reference proteome</keyword>
<feature type="compositionally biased region" description="Polar residues" evidence="1">
    <location>
        <begin position="21"/>
        <end position="36"/>
    </location>
</feature>
<evidence type="ECO:0000313" key="2">
    <source>
        <dbReference type="EMBL" id="SMP61869.1"/>
    </source>
</evidence>
<feature type="compositionally biased region" description="Polar residues" evidence="1">
    <location>
        <begin position="1"/>
        <end position="13"/>
    </location>
</feature>
<name>A0ABY1QBG9_9BACT</name>
<sequence>MVSPVNSPLTGTQADPHHASPSYTSLTRANPTQNLLNKMPAPTPERTRSFPTPKHFAKWLADYHATESELWIKIHKKASGLETITWNEAVIEALRWGWIDGIKKSLNQDSYLQRFTPRRKGSNWSKRNREHVEKMIREDRMHEPGLMHVRAAKADGRWEAAYAASEMQVPEDFIAAVDACQHASQTFAKLNKSNRYVIGHQLTSAKKPETRQRRFTKLLNMLKQGEKPG</sequence>
<evidence type="ECO:0000313" key="3">
    <source>
        <dbReference type="Proteomes" id="UP001158067"/>
    </source>
</evidence>
<dbReference type="RefSeq" id="WP_283433253.1">
    <property type="nucleotide sequence ID" value="NZ_FXUG01000007.1"/>
</dbReference>